<evidence type="ECO:0000256" key="1">
    <source>
        <dbReference type="ARBA" id="ARBA00023157"/>
    </source>
</evidence>
<comment type="similarity">
    <text evidence="2">Belongs to the fungal hydrophobin family.</text>
</comment>
<evidence type="ECO:0000313" key="3">
    <source>
        <dbReference type="EMBL" id="RGP75967.1"/>
    </source>
</evidence>
<feature type="signal peptide" evidence="2">
    <location>
        <begin position="1"/>
        <end position="16"/>
    </location>
</feature>
<dbReference type="GO" id="GO:0009277">
    <property type="term" value="C:fungal-type cell wall"/>
    <property type="evidence" value="ECO:0007669"/>
    <property type="project" value="InterPro"/>
</dbReference>
<proteinExistence type="inferred from homology"/>
<organism evidence="3 4">
    <name type="scientific">Fusarium sporotrichioides</name>
    <dbReference type="NCBI Taxonomy" id="5514"/>
    <lineage>
        <taxon>Eukaryota</taxon>
        <taxon>Fungi</taxon>
        <taxon>Dikarya</taxon>
        <taxon>Ascomycota</taxon>
        <taxon>Pezizomycotina</taxon>
        <taxon>Sordariomycetes</taxon>
        <taxon>Hypocreomycetidae</taxon>
        <taxon>Hypocreales</taxon>
        <taxon>Nectriaceae</taxon>
        <taxon>Fusarium</taxon>
    </lineage>
</organism>
<dbReference type="EMBL" id="PXOF01000011">
    <property type="protein sequence ID" value="RGP75967.1"/>
    <property type="molecule type" value="Genomic_DNA"/>
</dbReference>
<keyword evidence="2" id="KW-0964">Secreted</keyword>
<feature type="chain" id="PRO_5017099699" description="Hydrophobin" evidence="2">
    <location>
        <begin position="17"/>
        <end position="116"/>
    </location>
</feature>
<dbReference type="Proteomes" id="UP000266152">
    <property type="component" value="Unassembled WGS sequence"/>
</dbReference>
<comment type="caution">
    <text evidence="3">The sequence shown here is derived from an EMBL/GenBank/DDBJ whole genome shotgun (WGS) entry which is preliminary data.</text>
</comment>
<name>A0A395SUU7_FUSSP</name>
<keyword evidence="4" id="KW-1185">Reference proteome</keyword>
<keyword evidence="2" id="KW-0134">Cell wall</keyword>
<dbReference type="Pfam" id="PF01185">
    <property type="entry name" value="Hydrophobin"/>
    <property type="match status" value="1"/>
</dbReference>
<evidence type="ECO:0000256" key="2">
    <source>
        <dbReference type="RuleBase" id="RU365009"/>
    </source>
</evidence>
<comment type="subcellular location">
    <subcellularLocation>
        <location evidence="2">Secreted</location>
        <location evidence="2">Cell wall</location>
    </subcellularLocation>
</comment>
<keyword evidence="2" id="KW-0732">Signal</keyword>
<protein>
    <recommendedName>
        <fullName evidence="2">Hydrophobin</fullName>
    </recommendedName>
</protein>
<gene>
    <name evidence="3" type="ORF">FSPOR_414</name>
</gene>
<dbReference type="InterPro" id="IPR001338">
    <property type="entry name" value="Class_I_Hydrophobin"/>
</dbReference>
<dbReference type="AlphaFoldDB" id="A0A395SUU7"/>
<evidence type="ECO:0000313" key="4">
    <source>
        <dbReference type="Proteomes" id="UP000266152"/>
    </source>
</evidence>
<accession>A0A395SUU7</accession>
<sequence length="116" mass="12345">MHFMTIITIFTSATAAARSKGQRKQNVNELRVSDAEATCGDGFTVQCCNITTDNGGNKNNIGGLLGLGLLSDSNIFNDCADLNLNIVGLLDGPLKGKCSANVACCQENPYNLVLWF</sequence>
<reference evidence="3 4" key="1">
    <citation type="journal article" date="2018" name="PLoS Pathog.">
        <title>Evolution of structural diversity of trichothecenes, a family of toxins produced by plant pathogenic and entomopathogenic fungi.</title>
        <authorList>
            <person name="Proctor R.H."/>
            <person name="McCormick S.P."/>
            <person name="Kim H.S."/>
            <person name="Cardoza R.E."/>
            <person name="Stanley A.M."/>
            <person name="Lindo L."/>
            <person name="Kelly A."/>
            <person name="Brown D.W."/>
            <person name="Lee T."/>
            <person name="Vaughan M.M."/>
            <person name="Alexander N.J."/>
            <person name="Busman M."/>
            <person name="Gutierrez S."/>
        </authorList>
    </citation>
    <scope>NUCLEOTIDE SEQUENCE [LARGE SCALE GENOMIC DNA]</scope>
    <source>
        <strain evidence="3 4">NRRL 3299</strain>
    </source>
</reference>
<dbReference type="GO" id="GO:0005199">
    <property type="term" value="F:structural constituent of cell wall"/>
    <property type="evidence" value="ECO:0007669"/>
    <property type="project" value="InterPro"/>
</dbReference>
<dbReference type="SMART" id="SM00075">
    <property type="entry name" value="HYDRO"/>
    <property type="match status" value="1"/>
</dbReference>
<keyword evidence="1 2" id="KW-1015">Disulfide bond</keyword>